<evidence type="ECO:0000313" key="3">
    <source>
        <dbReference type="Proteomes" id="UP000434276"/>
    </source>
</evidence>
<reference evidence="2 3" key="1">
    <citation type="submission" date="2019-12" db="EMBL/GenBank/DDBJ databases">
        <authorList>
            <person name="Jiao W.-B."/>
            <person name="Schneeberger K."/>
        </authorList>
    </citation>
    <scope>NUCLEOTIDE SEQUENCE [LARGE SCALE GENOMIC DNA]</scope>
    <source>
        <strain evidence="3">cv. C24</strain>
    </source>
</reference>
<protein>
    <submittedName>
        <fullName evidence="2">Uncharacterized protein</fullName>
    </submittedName>
</protein>
<dbReference type="Proteomes" id="UP000434276">
    <property type="component" value="Unassembled WGS sequence"/>
</dbReference>
<gene>
    <name evidence="2" type="ORF">C24_LOCUS23422</name>
</gene>
<sequence length="80" mass="8258">MSKKKKKPSRPLPFRPSSKFDRVLASLVASSSLSAPRAVQAPLSSEVLSSGAASPPLPVSPSGIIPEPVGSPSPSLIPWI</sequence>
<organism evidence="2 3">
    <name type="scientific">Arabidopsis thaliana</name>
    <name type="common">Mouse-ear cress</name>
    <dbReference type="NCBI Taxonomy" id="3702"/>
    <lineage>
        <taxon>Eukaryota</taxon>
        <taxon>Viridiplantae</taxon>
        <taxon>Streptophyta</taxon>
        <taxon>Embryophyta</taxon>
        <taxon>Tracheophyta</taxon>
        <taxon>Spermatophyta</taxon>
        <taxon>Magnoliopsida</taxon>
        <taxon>eudicotyledons</taxon>
        <taxon>Gunneridae</taxon>
        <taxon>Pentapetalae</taxon>
        <taxon>rosids</taxon>
        <taxon>malvids</taxon>
        <taxon>Brassicales</taxon>
        <taxon>Brassicaceae</taxon>
        <taxon>Camelineae</taxon>
        <taxon>Arabidopsis</taxon>
    </lineage>
</organism>
<feature type="region of interest" description="Disordered" evidence="1">
    <location>
        <begin position="44"/>
        <end position="80"/>
    </location>
</feature>
<dbReference type="AlphaFoldDB" id="A0A5S9Y8Z1"/>
<accession>A0A5S9Y8Z1</accession>
<dbReference type="EMBL" id="CACSHJ010000096">
    <property type="protein sequence ID" value="CAA0405266.1"/>
    <property type="molecule type" value="Genomic_DNA"/>
</dbReference>
<evidence type="ECO:0000256" key="1">
    <source>
        <dbReference type="SAM" id="MobiDB-lite"/>
    </source>
</evidence>
<evidence type="ECO:0000313" key="2">
    <source>
        <dbReference type="EMBL" id="CAA0405266.1"/>
    </source>
</evidence>
<proteinExistence type="predicted"/>
<name>A0A5S9Y8Z1_ARATH</name>